<dbReference type="PANTHER" id="PTHR13774:SF32">
    <property type="entry name" value="ANTISENSE-ENHANCING SEQUENCE 1"/>
    <property type="match status" value="1"/>
</dbReference>
<comment type="similarity">
    <text evidence="1">Belongs to the PhzF family.</text>
</comment>
<name>A0AAJ2BCP4_9HYPH</name>
<dbReference type="RefSeq" id="WP_309771234.1">
    <property type="nucleotide sequence ID" value="NZ_JAVIZC010000003.1"/>
</dbReference>
<gene>
    <name evidence="3" type="ORF">QE369_002804</name>
</gene>
<organism evidence="3 4">
    <name type="scientific">Agrobacterium larrymoorei</name>
    <dbReference type="NCBI Taxonomy" id="160699"/>
    <lineage>
        <taxon>Bacteria</taxon>
        <taxon>Pseudomonadati</taxon>
        <taxon>Pseudomonadota</taxon>
        <taxon>Alphaproteobacteria</taxon>
        <taxon>Hyphomicrobiales</taxon>
        <taxon>Rhizobiaceae</taxon>
        <taxon>Rhizobium/Agrobacterium group</taxon>
        <taxon>Agrobacterium</taxon>
    </lineage>
</organism>
<reference evidence="3" key="1">
    <citation type="submission" date="2023-08" db="EMBL/GenBank/DDBJ databases">
        <title>Functional and genomic diversity of the sorghum phyllosphere microbiome.</title>
        <authorList>
            <person name="Shade A."/>
        </authorList>
    </citation>
    <scope>NUCLEOTIDE SEQUENCE</scope>
    <source>
        <strain evidence="3">SORGH_AS_0974</strain>
    </source>
</reference>
<dbReference type="GO" id="GO:0005737">
    <property type="term" value="C:cytoplasm"/>
    <property type="evidence" value="ECO:0007669"/>
    <property type="project" value="TreeGrafter"/>
</dbReference>
<dbReference type="EMBL" id="JAVIZC010000003">
    <property type="protein sequence ID" value="MDR6102607.1"/>
    <property type="molecule type" value="Genomic_DNA"/>
</dbReference>
<comment type="caution">
    <text evidence="3">The sequence shown here is derived from an EMBL/GenBank/DDBJ whole genome shotgun (WGS) entry which is preliminary data.</text>
</comment>
<evidence type="ECO:0000256" key="2">
    <source>
        <dbReference type="PIRSR" id="PIRSR016184-1"/>
    </source>
</evidence>
<dbReference type="PIRSF" id="PIRSF016184">
    <property type="entry name" value="PhzC_PhzF"/>
    <property type="match status" value="1"/>
</dbReference>
<dbReference type="InterPro" id="IPR003719">
    <property type="entry name" value="Phenazine_PhzF-like"/>
</dbReference>
<sequence length="277" mass="29554">MTRTYPFHQVDVFSAQPLKGNPLAVVCDADDWSDEEMAAFANWTNLSETTFLMKPTVADADYRVRIFTPTGELPFAGHPTLGTCHVYRSHSGNTHKSEIVQQCEAGLIKIKVTGEKLAFAAPPLRKFGPVDPTSISQVAAALGLSPELILDTSWTDNGPGWLSLLLGSRADVLAIEPDFVALGGFKVGVVAQCRAEDGIDADFEVRAFSDRVEDPVTGSLNAGLAQWLIGAGLAPETYVASQGTALGRAGRVSVDRIGEDIWIGGQVATLIEGKITL</sequence>
<dbReference type="Proteomes" id="UP001255601">
    <property type="component" value="Unassembled WGS sequence"/>
</dbReference>
<evidence type="ECO:0000256" key="1">
    <source>
        <dbReference type="ARBA" id="ARBA00008270"/>
    </source>
</evidence>
<protein>
    <submittedName>
        <fullName evidence="3">PhzF family phenazine biosynthesis protein</fullName>
    </submittedName>
</protein>
<dbReference type="Pfam" id="PF02567">
    <property type="entry name" value="PhzC-PhzF"/>
    <property type="match status" value="1"/>
</dbReference>
<dbReference type="GO" id="GO:0016853">
    <property type="term" value="F:isomerase activity"/>
    <property type="evidence" value="ECO:0007669"/>
    <property type="project" value="TreeGrafter"/>
</dbReference>
<evidence type="ECO:0000313" key="3">
    <source>
        <dbReference type="EMBL" id="MDR6102607.1"/>
    </source>
</evidence>
<dbReference type="NCBIfam" id="TIGR00654">
    <property type="entry name" value="PhzF_family"/>
    <property type="match status" value="1"/>
</dbReference>
<dbReference type="AlphaFoldDB" id="A0AAJ2BCP4"/>
<dbReference type="Gene3D" id="3.10.310.10">
    <property type="entry name" value="Diaminopimelate Epimerase, Chain A, domain 1"/>
    <property type="match status" value="2"/>
</dbReference>
<proteinExistence type="inferred from homology"/>
<feature type="active site" evidence="2">
    <location>
        <position position="48"/>
    </location>
</feature>
<dbReference type="PANTHER" id="PTHR13774">
    <property type="entry name" value="PHENAZINE BIOSYNTHESIS PROTEIN"/>
    <property type="match status" value="1"/>
</dbReference>
<accession>A0AAJ2BCP4</accession>
<evidence type="ECO:0000313" key="4">
    <source>
        <dbReference type="Proteomes" id="UP001255601"/>
    </source>
</evidence>
<dbReference type="SUPFAM" id="SSF54506">
    <property type="entry name" value="Diaminopimelate epimerase-like"/>
    <property type="match status" value="1"/>
</dbReference>